<evidence type="ECO:0000259" key="11">
    <source>
        <dbReference type="PROSITE" id="PS50979"/>
    </source>
</evidence>
<dbReference type="Pfam" id="PF00289">
    <property type="entry name" value="Biotin_carb_N"/>
    <property type="match status" value="1"/>
</dbReference>
<dbReference type="GeneID" id="77218084"/>
<dbReference type="InterPro" id="IPR011761">
    <property type="entry name" value="ATP-grasp"/>
</dbReference>
<evidence type="ECO:0000256" key="1">
    <source>
        <dbReference type="ARBA" id="ARBA00003761"/>
    </source>
</evidence>
<dbReference type="PATRIC" id="fig|1590.142.peg.1513"/>
<evidence type="ECO:0000313" key="16">
    <source>
        <dbReference type="Proteomes" id="UP000094892"/>
    </source>
</evidence>
<dbReference type="PROSITE" id="PS50975">
    <property type="entry name" value="ATP_GRASP"/>
    <property type="match status" value="1"/>
</dbReference>
<keyword evidence="6" id="KW-0464">Manganese</keyword>
<dbReference type="EC" id="6.3.4.14" evidence="2"/>
<dbReference type="InterPro" id="IPR005482">
    <property type="entry name" value="Biotin_COase_C"/>
</dbReference>
<dbReference type="Gene3D" id="3.30.470.20">
    <property type="entry name" value="ATP-grasp fold, B domain"/>
    <property type="match status" value="1"/>
</dbReference>
<evidence type="ECO:0000256" key="3">
    <source>
        <dbReference type="ARBA" id="ARBA00022598"/>
    </source>
</evidence>
<dbReference type="KEGG" id="lpb:SH83_06970"/>
<dbReference type="SUPFAM" id="SSF51246">
    <property type="entry name" value="Rudiment single hybrid motif"/>
    <property type="match status" value="1"/>
</dbReference>
<dbReference type="InterPro" id="IPR005479">
    <property type="entry name" value="CPAse_ATP-bd"/>
</dbReference>
<comment type="catalytic activity">
    <reaction evidence="8">
        <text>N(6)-biotinyl-L-lysyl-[protein] + hydrogencarbonate + ATP = N(6)-carboxybiotinyl-L-lysyl-[protein] + ADP + phosphate + H(+)</text>
        <dbReference type="Rhea" id="RHEA:13501"/>
        <dbReference type="Rhea" id="RHEA-COMP:10505"/>
        <dbReference type="Rhea" id="RHEA-COMP:10506"/>
        <dbReference type="ChEBI" id="CHEBI:15378"/>
        <dbReference type="ChEBI" id="CHEBI:17544"/>
        <dbReference type="ChEBI" id="CHEBI:30616"/>
        <dbReference type="ChEBI" id="CHEBI:43474"/>
        <dbReference type="ChEBI" id="CHEBI:83144"/>
        <dbReference type="ChEBI" id="CHEBI:83145"/>
        <dbReference type="ChEBI" id="CHEBI:456216"/>
        <dbReference type="EC" id="6.3.4.14"/>
    </reaction>
</comment>
<proteinExistence type="predicted"/>
<feature type="domain" description="ATP-grasp" evidence="10">
    <location>
        <begin position="120"/>
        <end position="317"/>
    </location>
</feature>
<dbReference type="Pfam" id="PF02785">
    <property type="entry name" value="Biotin_carb_C"/>
    <property type="match status" value="1"/>
</dbReference>
<dbReference type="FunFam" id="3.40.50.20:FF:000010">
    <property type="entry name" value="Propionyl-CoA carboxylase subunit alpha"/>
    <property type="match status" value="1"/>
</dbReference>
<sequence>MFKKVLVANRGEIAVQVIRALHEMGIKAVAVYSVADQESLFVHLADEAVCIGASPVNQSYLNMQAIISAANLTGCQAIHPGYGFLSENAEFAKMCADCQLTFIGPRPEVIDQMGDKENARQTMQRLGVPVIPGSPSVLKDVEAAMQAAHTLGYPVMIKAAAGGGGKGIRAVSNDQDLAKAFRTAQQEAQASYDDHRLYLEKIIAPAKHIEVQVLADQQGHVIYLPERDCSLQRNHQKVLEESPCAVITTAERTKLGQLVANATKKLGYTNTGTYEFLMDQQHHFYFLEMNTRLQVEHTVTEMVTGIELIKAQVQIAAGIPLKIKQADVKIHGVAMECRLNAEDPYHDFRPQPGKITRLIYPMGTLGVRIDAGVVTGSMIAPFYDSMIAKIIVHGINRKMVSRKMHRCLLELTIDGVQTNRTFLAGLVADSTVSRGTYTTAYIEQDFLKGWLSDAQAQVSSTH</sequence>
<dbReference type="GO" id="GO:0046872">
    <property type="term" value="F:metal ion binding"/>
    <property type="evidence" value="ECO:0007669"/>
    <property type="project" value="InterPro"/>
</dbReference>
<keyword evidence="3 13" id="KW-0436">Ligase</keyword>
<evidence type="ECO:0000313" key="12">
    <source>
        <dbReference type="EMBL" id="KZU91796.1"/>
    </source>
</evidence>
<evidence type="ECO:0000313" key="13">
    <source>
        <dbReference type="EMBL" id="ODO61612.1"/>
    </source>
</evidence>
<evidence type="ECO:0000313" key="17">
    <source>
        <dbReference type="Proteomes" id="UP000595466"/>
    </source>
</evidence>
<dbReference type="PROSITE" id="PS00867">
    <property type="entry name" value="CPSASE_2"/>
    <property type="match status" value="1"/>
</dbReference>
<reference evidence="12 15" key="1">
    <citation type="submission" date="2016-03" db="EMBL/GenBank/DDBJ databases">
        <title>Comparative genomics of 54 Lactobacillus plantarum strains reveals genomic uncoupling from niche constraints.</title>
        <authorList>
            <person name="Martino M.E."/>
        </authorList>
    </citation>
    <scope>NUCLEOTIDE SEQUENCE [LARGE SCALE GENOMIC DNA]</scope>
    <source>
        <strain evidence="12 15">19.1</strain>
    </source>
</reference>
<dbReference type="EMBL" id="LUXM01000040">
    <property type="protein sequence ID" value="KZU91796.1"/>
    <property type="molecule type" value="Genomic_DNA"/>
</dbReference>
<evidence type="ECO:0000259" key="10">
    <source>
        <dbReference type="PROSITE" id="PS50975"/>
    </source>
</evidence>
<evidence type="ECO:0000256" key="6">
    <source>
        <dbReference type="ARBA" id="ARBA00023211"/>
    </source>
</evidence>
<evidence type="ECO:0000256" key="2">
    <source>
        <dbReference type="ARBA" id="ARBA00013263"/>
    </source>
</evidence>
<protein>
    <recommendedName>
        <fullName evidence="2">biotin carboxylase</fullName>
        <ecNumber evidence="2">6.3.4.14</ecNumber>
    </recommendedName>
</protein>
<evidence type="ECO:0000256" key="5">
    <source>
        <dbReference type="ARBA" id="ARBA00022840"/>
    </source>
</evidence>
<keyword evidence="5 9" id="KW-0067">ATP-binding</keyword>
<evidence type="ECO:0000256" key="8">
    <source>
        <dbReference type="ARBA" id="ARBA00048600"/>
    </source>
</evidence>
<dbReference type="PANTHER" id="PTHR48095:SF2">
    <property type="entry name" value="BIOTIN CARBOXYLASE, CHLOROPLASTIC"/>
    <property type="match status" value="1"/>
</dbReference>
<dbReference type="InterPro" id="IPR011764">
    <property type="entry name" value="Biotin_carboxylation_dom"/>
</dbReference>
<keyword evidence="7" id="KW-0092">Biotin</keyword>
<dbReference type="AlphaFoldDB" id="A0A165R0W4"/>
<dbReference type="EMBL" id="CP066817">
    <property type="protein sequence ID" value="QQM59738.1"/>
    <property type="molecule type" value="Genomic_DNA"/>
</dbReference>
<dbReference type="SMART" id="SM00878">
    <property type="entry name" value="Biotin_carb_C"/>
    <property type="match status" value="1"/>
</dbReference>
<dbReference type="SUPFAM" id="SSF52440">
    <property type="entry name" value="PreATP-grasp domain"/>
    <property type="match status" value="1"/>
</dbReference>
<accession>A0A165R0W4</accession>
<name>A0A165R0W4_LACPN</name>
<dbReference type="InterPro" id="IPR016185">
    <property type="entry name" value="PreATP-grasp_dom_sf"/>
</dbReference>
<dbReference type="Proteomes" id="UP000076882">
    <property type="component" value="Unassembled WGS sequence"/>
</dbReference>
<organism evidence="12 15">
    <name type="scientific">Lactiplantibacillus plantarum</name>
    <name type="common">Lactobacillus plantarum</name>
    <dbReference type="NCBI Taxonomy" id="1590"/>
    <lineage>
        <taxon>Bacteria</taxon>
        <taxon>Bacillati</taxon>
        <taxon>Bacillota</taxon>
        <taxon>Bacilli</taxon>
        <taxon>Lactobacillales</taxon>
        <taxon>Lactobacillaceae</taxon>
        <taxon>Lactiplantibacillus</taxon>
    </lineage>
</organism>
<evidence type="ECO:0000313" key="14">
    <source>
        <dbReference type="EMBL" id="QQM59738.1"/>
    </source>
</evidence>
<dbReference type="FunFam" id="3.30.1490.20:FF:000003">
    <property type="entry name" value="acetyl-CoA carboxylase isoform X1"/>
    <property type="match status" value="1"/>
</dbReference>
<comment type="function">
    <text evidence="1">This protein is a component of the acetyl coenzyme A carboxylase complex; first, biotin carboxylase catalyzes the carboxylation of the carrier protein and then the transcarboxylase transfers the carboxyl group to form malonyl-CoA.</text>
</comment>
<gene>
    <name evidence="14" type="ORF">JH395_08185</name>
    <name evidence="12" type="ORF">Lp19_3082</name>
    <name evidence="13" type="ORF">LPJSA22_01591</name>
</gene>
<evidence type="ECO:0000313" key="15">
    <source>
        <dbReference type="Proteomes" id="UP000076882"/>
    </source>
</evidence>
<reference evidence="13 16" key="2">
    <citation type="submission" date="2016-08" db="EMBL/GenBank/DDBJ databases">
        <title>Genome sequencing of Lactobacillus plantarum JSA22, isolated from fermented soybean paste.</title>
        <authorList>
            <person name="Choi H.S."/>
        </authorList>
    </citation>
    <scope>NUCLEOTIDE SEQUENCE [LARGE SCALE GENOMIC DNA]</scope>
    <source>
        <strain evidence="13 16">JSA22</strain>
    </source>
</reference>
<dbReference type="InterPro" id="IPR051602">
    <property type="entry name" value="ACC_Biotin_Carboxylase"/>
</dbReference>
<evidence type="ECO:0000256" key="4">
    <source>
        <dbReference type="ARBA" id="ARBA00022741"/>
    </source>
</evidence>
<dbReference type="InterPro" id="IPR011054">
    <property type="entry name" value="Rudment_hybrid_motif"/>
</dbReference>
<reference evidence="14 17" key="3">
    <citation type="submission" date="2020-12" db="EMBL/GenBank/DDBJ databases">
        <title>Whole genome sequencing of Lactobacillus plantarum PC518.</title>
        <authorList>
            <person name="Guo Q."/>
        </authorList>
    </citation>
    <scope>NUCLEOTIDE SEQUENCE [LARGE SCALE GENOMIC DNA]</scope>
    <source>
        <strain evidence="14 17">PC518</strain>
    </source>
</reference>
<feature type="domain" description="Biotin carboxylation" evidence="11">
    <location>
        <begin position="1"/>
        <end position="447"/>
    </location>
</feature>
<dbReference type="RefSeq" id="WP_003645120.1">
    <property type="nucleotide sequence ID" value="NZ_AP028145.1"/>
</dbReference>
<dbReference type="NCBIfam" id="NF006367">
    <property type="entry name" value="PRK08591.1"/>
    <property type="match status" value="1"/>
</dbReference>
<dbReference type="PANTHER" id="PTHR48095">
    <property type="entry name" value="PYRUVATE CARBOXYLASE SUBUNIT A"/>
    <property type="match status" value="1"/>
</dbReference>
<dbReference type="GO" id="GO:0005524">
    <property type="term" value="F:ATP binding"/>
    <property type="evidence" value="ECO:0007669"/>
    <property type="project" value="UniProtKB-UniRule"/>
</dbReference>
<evidence type="ECO:0000256" key="7">
    <source>
        <dbReference type="ARBA" id="ARBA00023267"/>
    </source>
</evidence>
<keyword evidence="4 9" id="KW-0547">Nucleotide-binding</keyword>
<dbReference type="SUPFAM" id="SSF56059">
    <property type="entry name" value="Glutathione synthetase ATP-binding domain-like"/>
    <property type="match status" value="1"/>
</dbReference>
<dbReference type="Pfam" id="PF02786">
    <property type="entry name" value="CPSase_L_D2"/>
    <property type="match status" value="1"/>
</dbReference>
<dbReference type="EMBL" id="MCOL01000001">
    <property type="protein sequence ID" value="ODO61612.1"/>
    <property type="molecule type" value="Genomic_DNA"/>
</dbReference>
<dbReference type="Proteomes" id="UP000595466">
    <property type="component" value="Chromosome"/>
</dbReference>
<dbReference type="Proteomes" id="UP000094892">
    <property type="component" value="Unassembled WGS sequence"/>
</dbReference>
<dbReference type="GO" id="GO:0004075">
    <property type="term" value="F:biotin carboxylase activity"/>
    <property type="evidence" value="ECO:0007669"/>
    <property type="project" value="UniProtKB-EC"/>
</dbReference>
<dbReference type="PROSITE" id="PS00866">
    <property type="entry name" value="CPSASE_1"/>
    <property type="match status" value="1"/>
</dbReference>
<dbReference type="InterPro" id="IPR005481">
    <property type="entry name" value="BC-like_N"/>
</dbReference>
<dbReference type="PROSITE" id="PS50979">
    <property type="entry name" value="BC"/>
    <property type="match status" value="1"/>
</dbReference>
<evidence type="ECO:0000256" key="9">
    <source>
        <dbReference type="PROSITE-ProRule" id="PRU00409"/>
    </source>
</evidence>